<keyword evidence="1" id="KW-1133">Transmembrane helix</keyword>
<evidence type="ECO:0000313" key="2">
    <source>
        <dbReference type="EMBL" id="MPN03556.1"/>
    </source>
</evidence>
<sequence length="207" mass="23073">MIKMSRIFQVERLCKAHPVKKCFKRGWLNRIADFRYKALILLLCISLCGGGCKSTRLLNATTNELVGNQTSLHELAALNNHQEQISLTDMLELICITDSITETFGQTLGIKIPGDSSVTIVPTMITHRTIVSRRSKLQQTKDKYQKVNAGEAVMTSVVAGKETVSSTQSLKQKPSKSTVSWRFIGVVALALIIIVCILYLQLRLRPK</sequence>
<proteinExistence type="predicted"/>
<gene>
    <name evidence="2" type="ORF">SDC9_150787</name>
</gene>
<keyword evidence="1" id="KW-0812">Transmembrane</keyword>
<comment type="caution">
    <text evidence="2">The sequence shown here is derived from an EMBL/GenBank/DDBJ whole genome shotgun (WGS) entry which is preliminary data.</text>
</comment>
<keyword evidence="1" id="KW-0472">Membrane</keyword>
<evidence type="ECO:0000256" key="1">
    <source>
        <dbReference type="SAM" id="Phobius"/>
    </source>
</evidence>
<dbReference type="AlphaFoldDB" id="A0A645EQ37"/>
<organism evidence="2">
    <name type="scientific">bioreactor metagenome</name>
    <dbReference type="NCBI Taxonomy" id="1076179"/>
    <lineage>
        <taxon>unclassified sequences</taxon>
        <taxon>metagenomes</taxon>
        <taxon>ecological metagenomes</taxon>
    </lineage>
</organism>
<protein>
    <submittedName>
        <fullName evidence="2">Uncharacterized protein</fullName>
    </submittedName>
</protein>
<reference evidence="2" key="1">
    <citation type="submission" date="2019-08" db="EMBL/GenBank/DDBJ databases">
        <authorList>
            <person name="Kucharzyk K."/>
            <person name="Murdoch R.W."/>
            <person name="Higgins S."/>
            <person name="Loffler F."/>
        </authorList>
    </citation>
    <scope>NUCLEOTIDE SEQUENCE</scope>
</reference>
<name>A0A645EQ37_9ZZZZ</name>
<accession>A0A645EQ37</accession>
<dbReference type="EMBL" id="VSSQ01049481">
    <property type="protein sequence ID" value="MPN03556.1"/>
    <property type="molecule type" value="Genomic_DNA"/>
</dbReference>
<feature type="transmembrane region" description="Helical" evidence="1">
    <location>
        <begin position="179"/>
        <end position="200"/>
    </location>
</feature>